<dbReference type="SUPFAM" id="SSF56059">
    <property type="entry name" value="Glutathione synthetase ATP-binding domain-like"/>
    <property type="match status" value="1"/>
</dbReference>
<dbReference type="AlphaFoldDB" id="A1ZQ36"/>
<dbReference type="PANTHER" id="PTHR21621:SF0">
    <property type="entry name" value="BETA-CITRYLGLUTAMATE SYNTHASE B-RELATED"/>
    <property type="match status" value="1"/>
</dbReference>
<evidence type="ECO:0000313" key="4">
    <source>
        <dbReference type="Proteomes" id="UP000004095"/>
    </source>
</evidence>
<dbReference type="GO" id="GO:0005524">
    <property type="term" value="F:ATP binding"/>
    <property type="evidence" value="ECO:0007669"/>
    <property type="project" value="UniProtKB-UniRule"/>
</dbReference>
<keyword evidence="1" id="KW-0067">ATP-binding</keyword>
<dbReference type="GO" id="GO:0009432">
    <property type="term" value="P:SOS response"/>
    <property type="evidence" value="ECO:0007669"/>
    <property type="project" value="TreeGrafter"/>
</dbReference>
<protein>
    <recommendedName>
        <fullName evidence="2">ATP-grasp domain-containing protein</fullName>
    </recommendedName>
</protein>
<gene>
    <name evidence="3" type="ORF">M23134_06846</name>
</gene>
<dbReference type="GO" id="GO:0046872">
    <property type="term" value="F:metal ion binding"/>
    <property type="evidence" value="ECO:0007669"/>
    <property type="project" value="InterPro"/>
</dbReference>
<dbReference type="Gene3D" id="3.30.470.20">
    <property type="entry name" value="ATP-grasp fold, B domain"/>
    <property type="match status" value="1"/>
</dbReference>
<evidence type="ECO:0000256" key="1">
    <source>
        <dbReference type="PROSITE-ProRule" id="PRU00409"/>
    </source>
</evidence>
<dbReference type="Proteomes" id="UP000004095">
    <property type="component" value="Unassembled WGS sequence"/>
</dbReference>
<reference evidence="3 4" key="1">
    <citation type="submission" date="2007-01" db="EMBL/GenBank/DDBJ databases">
        <authorList>
            <person name="Haygood M."/>
            <person name="Podell S."/>
            <person name="Anderson C."/>
            <person name="Hopkinson B."/>
            <person name="Roe K."/>
            <person name="Barbeau K."/>
            <person name="Gaasterland T."/>
            <person name="Ferriera S."/>
            <person name="Johnson J."/>
            <person name="Kravitz S."/>
            <person name="Beeson K."/>
            <person name="Sutton G."/>
            <person name="Rogers Y.-H."/>
            <person name="Friedman R."/>
            <person name="Frazier M."/>
            <person name="Venter J.C."/>
        </authorList>
    </citation>
    <scope>NUCLEOTIDE SEQUENCE [LARGE SCALE GENOMIC DNA]</scope>
    <source>
        <strain evidence="3 4">ATCC 23134</strain>
    </source>
</reference>
<keyword evidence="4" id="KW-1185">Reference proteome</keyword>
<dbReference type="eggNOG" id="COG0189">
    <property type="taxonomic scope" value="Bacteria"/>
</dbReference>
<dbReference type="NCBIfam" id="TIGR04192">
    <property type="entry name" value="GRASP_w_spasm"/>
    <property type="match status" value="1"/>
</dbReference>
<sequence>MIVIATRKIDSSTNDIIDWIDGKGGTVIRVDEENALQQLHIVSGQGADRSFIQVNQQKIYFKDIVAFWHRKGQSFFADHPAHSMKLDTNHVDISAELAQEWEIVKEYLFFLLSQKRNLGNYFKSSLNKLIVQHQAQAIGLTIPQAFVLTAKEDALNLDLEVITKALSEVAIISFDDATYCSYTTEVTQDFIQTLPENFFPALMQEKIVKKYELRVFYLDGKCYSMAIFSQLDQQTAVDFRVYNMTKPNRTVPYQLPQDLEEKIDKLMNELQLNTGSLDFMVTQDNEFYFLEVNPVGQFGMVSLPCNYYLEKKIADYLLNNQPDSNA</sequence>
<dbReference type="GO" id="GO:0018169">
    <property type="term" value="F:ribosomal S6-glutamic acid ligase activity"/>
    <property type="evidence" value="ECO:0007669"/>
    <property type="project" value="TreeGrafter"/>
</dbReference>
<dbReference type="GO" id="GO:0005737">
    <property type="term" value="C:cytoplasm"/>
    <property type="evidence" value="ECO:0007669"/>
    <property type="project" value="TreeGrafter"/>
</dbReference>
<evidence type="ECO:0000313" key="3">
    <source>
        <dbReference type="EMBL" id="EAY27445.1"/>
    </source>
</evidence>
<dbReference type="PROSITE" id="PS50975">
    <property type="entry name" value="ATP_GRASP"/>
    <property type="match status" value="1"/>
</dbReference>
<feature type="domain" description="ATP-grasp" evidence="2">
    <location>
        <begin position="132"/>
        <end position="322"/>
    </location>
</feature>
<keyword evidence="1" id="KW-0547">Nucleotide-binding</keyword>
<evidence type="ECO:0000259" key="2">
    <source>
        <dbReference type="PROSITE" id="PS50975"/>
    </source>
</evidence>
<dbReference type="OrthoDB" id="583309at2"/>
<name>A1ZQ36_MICM2</name>
<comment type="caution">
    <text evidence="3">The sequence shown here is derived from an EMBL/GenBank/DDBJ whole genome shotgun (WGS) entry which is preliminary data.</text>
</comment>
<accession>A1ZQ36</accession>
<organism evidence="3 4">
    <name type="scientific">Microscilla marina ATCC 23134</name>
    <dbReference type="NCBI Taxonomy" id="313606"/>
    <lineage>
        <taxon>Bacteria</taxon>
        <taxon>Pseudomonadati</taxon>
        <taxon>Bacteroidota</taxon>
        <taxon>Cytophagia</taxon>
        <taxon>Cytophagales</taxon>
        <taxon>Microscillaceae</taxon>
        <taxon>Microscilla</taxon>
    </lineage>
</organism>
<dbReference type="RefSeq" id="WP_002699432.1">
    <property type="nucleotide sequence ID" value="NZ_AAWS01000023.1"/>
</dbReference>
<dbReference type="InterPro" id="IPR026455">
    <property type="entry name" value="GRASP_w_spasm"/>
</dbReference>
<proteinExistence type="predicted"/>
<dbReference type="InterPro" id="IPR011761">
    <property type="entry name" value="ATP-grasp"/>
</dbReference>
<dbReference type="PANTHER" id="PTHR21621">
    <property type="entry name" value="RIBOSOMAL PROTEIN S6 MODIFICATION PROTEIN"/>
    <property type="match status" value="1"/>
</dbReference>
<dbReference type="EMBL" id="AAWS01000023">
    <property type="protein sequence ID" value="EAY27445.1"/>
    <property type="molecule type" value="Genomic_DNA"/>
</dbReference>